<organism evidence="1 2">
    <name type="scientific">Mycolicibacterium mageritense</name>
    <name type="common">Mycobacterium mageritense</name>
    <dbReference type="NCBI Taxonomy" id="53462"/>
    <lineage>
        <taxon>Bacteria</taxon>
        <taxon>Bacillati</taxon>
        <taxon>Actinomycetota</taxon>
        <taxon>Actinomycetes</taxon>
        <taxon>Mycobacteriales</taxon>
        <taxon>Mycobacteriaceae</taxon>
        <taxon>Mycolicibacterium</taxon>
    </lineage>
</organism>
<dbReference type="RefSeq" id="WP_036428091.1">
    <property type="nucleotide sequence ID" value="NZ_AP022567.1"/>
</dbReference>
<accession>A0ABM7HYR7</accession>
<name>A0ABM7HYR7_MYCME</name>
<proteinExistence type="predicted"/>
<sequence>MIFYDRVSIVCKTKVGSSPVSETFNGVVPAIVTPIESAKVIGVSGNAVTVTRYLFVIKPFAFLIPLNTSASAPSVAGANQIIFTYNGDTALSLENKVERHLYRGRLHHYEAVVKSV</sequence>
<protein>
    <submittedName>
        <fullName evidence="1">Uncharacterized protein</fullName>
    </submittedName>
</protein>
<dbReference type="Proteomes" id="UP000465622">
    <property type="component" value="Chromosome"/>
</dbReference>
<dbReference type="EMBL" id="AP022567">
    <property type="protein sequence ID" value="BBX35760.1"/>
    <property type="molecule type" value="Genomic_DNA"/>
</dbReference>
<reference evidence="1 2" key="1">
    <citation type="journal article" date="2019" name="Emerg. Microbes Infect.">
        <title>Comprehensive subspecies identification of 175 nontuberculous mycobacteria species based on 7547 genomic profiles.</title>
        <authorList>
            <person name="Matsumoto Y."/>
            <person name="Kinjo T."/>
            <person name="Motooka D."/>
            <person name="Nabeya D."/>
            <person name="Jung N."/>
            <person name="Uechi K."/>
            <person name="Horii T."/>
            <person name="Iida T."/>
            <person name="Fujita J."/>
            <person name="Nakamura S."/>
        </authorList>
    </citation>
    <scope>NUCLEOTIDE SEQUENCE [LARGE SCALE GENOMIC DNA]</scope>
    <source>
        <strain evidence="1 2">JCM 12375</strain>
    </source>
</reference>
<evidence type="ECO:0000313" key="1">
    <source>
        <dbReference type="EMBL" id="BBX35760.1"/>
    </source>
</evidence>
<gene>
    <name evidence="1" type="ORF">MMAGJ_50420</name>
</gene>
<evidence type="ECO:0000313" key="2">
    <source>
        <dbReference type="Proteomes" id="UP000465622"/>
    </source>
</evidence>
<keyword evidence="2" id="KW-1185">Reference proteome</keyword>